<dbReference type="InterPro" id="IPR008753">
    <property type="entry name" value="Peptidase_M13_N"/>
</dbReference>
<evidence type="ECO:0000256" key="5">
    <source>
        <dbReference type="ARBA" id="ARBA00022801"/>
    </source>
</evidence>
<feature type="domain" description="Peptidase M13 C-terminal" evidence="8">
    <location>
        <begin position="473"/>
        <end position="667"/>
    </location>
</feature>
<keyword evidence="3" id="KW-0645">Protease</keyword>
<dbReference type="GO" id="GO:0046872">
    <property type="term" value="F:metal ion binding"/>
    <property type="evidence" value="ECO:0007669"/>
    <property type="project" value="UniProtKB-KW"/>
</dbReference>
<dbReference type="InterPro" id="IPR000718">
    <property type="entry name" value="Peptidase_M13"/>
</dbReference>
<evidence type="ECO:0000256" key="7">
    <source>
        <dbReference type="ARBA" id="ARBA00023049"/>
    </source>
</evidence>
<keyword evidence="5" id="KW-0378">Hydrolase</keyword>
<dbReference type="Pfam" id="PF01431">
    <property type="entry name" value="Peptidase_M13"/>
    <property type="match status" value="1"/>
</dbReference>
<evidence type="ECO:0000256" key="6">
    <source>
        <dbReference type="ARBA" id="ARBA00022833"/>
    </source>
</evidence>
<dbReference type="Gene3D" id="1.10.1380.10">
    <property type="entry name" value="Neutral endopeptidase , domain2"/>
    <property type="match status" value="1"/>
</dbReference>
<keyword evidence="4" id="KW-0479">Metal-binding</keyword>
<evidence type="ECO:0000256" key="4">
    <source>
        <dbReference type="ARBA" id="ARBA00022723"/>
    </source>
</evidence>
<dbReference type="InterPro" id="IPR042089">
    <property type="entry name" value="Peptidase_M13_dom_2"/>
</dbReference>
<keyword evidence="11" id="KW-1185">Reference proteome</keyword>
<evidence type="ECO:0000259" key="8">
    <source>
        <dbReference type="Pfam" id="PF01431"/>
    </source>
</evidence>
<dbReference type="GO" id="GO:0016485">
    <property type="term" value="P:protein processing"/>
    <property type="evidence" value="ECO:0007669"/>
    <property type="project" value="TreeGrafter"/>
</dbReference>
<dbReference type="CDD" id="cd08662">
    <property type="entry name" value="M13"/>
    <property type="match status" value="1"/>
</dbReference>
<evidence type="ECO:0000313" key="11">
    <source>
        <dbReference type="Proteomes" id="UP000646426"/>
    </source>
</evidence>
<reference evidence="10" key="1">
    <citation type="journal article" date="2014" name="Int. J. Syst. Evol. Microbiol.">
        <title>Complete genome sequence of Corynebacterium casei LMG S-19264T (=DSM 44701T), isolated from a smear-ripened cheese.</title>
        <authorList>
            <consortium name="US DOE Joint Genome Institute (JGI-PGF)"/>
            <person name="Walter F."/>
            <person name="Albersmeier A."/>
            <person name="Kalinowski J."/>
            <person name="Ruckert C."/>
        </authorList>
    </citation>
    <scope>NUCLEOTIDE SEQUENCE</scope>
    <source>
        <strain evidence="10">KCTC 23077</strain>
    </source>
</reference>
<organism evidence="10 11">
    <name type="scientific">Cognatilysobacter bugurensis</name>
    <dbReference type="NCBI Taxonomy" id="543356"/>
    <lineage>
        <taxon>Bacteria</taxon>
        <taxon>Pseudomonadati</taxon>
        <taxon>Pseudomonadota</taxon>
        <taxon>Gammaproteobacteria</taxon>
        <taxon>Lysobacterales</taxon>
        <taxon>Lysobacteraceae</taxon>
        <taxon>Cognatilysobacter</taxon>
    </lineage>
</organism>
<evidence type="ECO:0000256" key="1">
    <source>
        <dbReference type="ARBA" id="ARBA00001947"/>
    </source>
</evidence>
<evidence type="ECO:0000256" key="3">
    <source>
        <dbReference type="ARBA" id="ARBA00022670"/>
    </source>
</evidence>
<dbReference type="EMBL" id="BMYD01000001">
    <property type="protein sequence ID" value="GHA75770.1"/>
    <property type="molecule type" value="Genomic_DNA"/>
</dbReference>
<dbReference type="RefSeq" id="WP_189454110.1">
    <property type="nucleotide sequence ID" value="NZ_BMYD01000001.1"/>
</dbReference>
<gene>
    <name evidence="10" type="ORF">GCM10007067_11210</name>
</gene>
<dbReference type="PRINTS" id="PR00786">
    <property type="entry name" value="NEPRILYSIN"/>
</dbReference>
<comment type="similarity">
    <text evidence="2">Belongs to the peptidase M13 family.</text>
</comment>
<reference evidence="10" key="2">
    <citation type="submission" date="2020-09" db="EMBL/GenBank/DDBJ databases">
        <authorList>
            <person name="Sun Q."/>
            <person name="Kim S."/>
        </authorList>
    </citation>
    <scope>NUCLEOTIDE SEQUENCE</scope>
    <source>
        <strain evidence="10">KCTC 23077</strain>
    </source>
</reference>
<sequence>MTPRPLACALALGLIATFAVPDAGAQKRRGKANAKAPAVSAECRDFYTASNAGWLEANSLPAGAASISALEQLRDRSRQQQIQLLDAAMASPQGNVQKLLGDFWASGIDEAAVERDGAQPIAPLLERINAIRRTKDIAPAIAALHQVGIPVAFNFGADVDLKDLNRHIGYFSQGGLGLVDPAFYTRTDADTRKVLGQYNGYVQQILALTGTPKDQVAAQAQQVIDLETRIAQASRPLSQLQDARMNYAPVPVAGLGKQYKRLQLADFLKAQGVNDDSVSIANPELFNQLDTLVDRLKPEQWKTYLRFRVGDAMAPYLAKPWRDAHFAFRGRTLAGATEPAPRRDQVLDAINLAAGPMLAREYVAKHLPDASRARAEEVATQVRDAMAAAIERDPRLSAQAKAEAKAKLGNLRIEIGAPRRDLDFTVQPMGRGSFGGNMLIASTWRHREEMKRIGRNNADRRWSVLPQQPALAYDAPHNRLIATAAMLQPPVLDTTQPPAAQYGAFGALVGHELSHAIDERGRLIDAKGEVRDWWTPQDTSAWQQLGQRVVAQYGAHAYPELPNARVNGALTRDINVADLAGVESAWAAYRAANPDADAAAQQAFFRAWAGLWPQRMSPEAAAQRAASSAHTPGMWRTNGPLMNQAAFAEAFDCKAGTPMTLPEEQRVRLWP</sequence>
<accession>A0A918SXN8</accession>
<comment type="cofactor">
    <cofactor evidence="1">
        <name>Zn(2+)</name>
        <dbReference type="ChEBI" id="CHEBI:29105"/>
    </cofactor>
</comment>
<dbReference type="GO" id="GO:0004222">
    <property type="term" value="F:metalloendopeptidase activity"/>
    <property type="evidence" value="ECO:0007669"/>
    <property type="project" value="InterPro"/>
</dbReference>
<dbReference type="Gene3D" id="3.40.390.10">
    <property type="entry name" value="Collagenase (Catalytic Domain)"/>
    <property type="match status" value="1"/>
</dbReference>
<evidence type="ECO:0000313" key="10">
    <source>
        <dbReference type="EMBL" id="GHA75770.1"/>
    </source>
</evidence>
<name>A0A918SXN8_9GAMM</name>
<evidence type="ECO:0000259" key="9">
    <source>
        <dbReference type="Pfam" id="PF05649"/>
    </source>
</evidence>
<dbReference type="Proteomes" id="UP000646426">
    <property type="component" value="Unassembled WGS sequence"/>
</dbReference>
<protein>
    <submittedName>
        <fullName evidence="10">Peptidase M13</fullName>
    </submittedName>
</protein>
<dbReference type="InterPro" id="IPR018497">
    <property type="entry name" value="Peptidase_M13_C"/>
</dbReference>
<dbReference type="SUPFAM" id="SSF55486">
    <property type="entry name" value="Metalloproteases ('zincins'), catalytic domain"/>
    <property type="match status" value="1"/>
</dbReference>
<comment type="caution">
    <text evidence="10">The sequence shown here is derived from an EMBL/GenBank/DDBJ whole genome shotgun (WGS) entry which is preliminary data.</text>
</comment>
<evidence type="ECO:0000256" key="2">
    <source>
        <dbReference type="ARBA" id="ARBA00007357"/>
    </source>
</evidence>
<proteinExistence type="inferred from homology"/>
<dbReference type="AlphaFoldDB" id="A0A918SXN8"/>
<dbReference type="PANTHER" id="PTHR11733:SF167">
    <property type="entry name" value="FI17812P1-RELATED"/>
    <property type="match status" value="1"/>
</dbReference>
<keyword evidence="7" id="KW-0482">Metalloprotease</keyword>
<feature type="domain" description="Peptidase M13 N-terminal" evidence="9">
    <location>
        <begin position="43"/>
        <end position="418"/>
    </location>
</feature>
<dbReference type="InterPro" id="IPR024079">
    <property type="entry name" value="MetalloPept_cat_dom_sf"/>
</dbReference>
<dbReference type="Pfam" id="PF05649">
    <property type="entry name" value="Peptidase_M13_N"/>
    <property type="match status" value="1"/>
</dbReference>
<dbReference type="PANTHER" id="PTHR11733">
    <property type="entry name" value="ZINC METALLOPROTEASE FAMILY M13 NEPRILYSIN-RELATED"/>
    <property type="match status" value="1"/>
</dbReference>
<dbReference type="PROSITE" id="PS51885">
    <property type="entry name" value="NEPRILYSIN"/>
    <property type="match status" value="1"/>
</dbReference>
<keyword evidence="6" id="KW-0862">Zinc</keyword>
<dbReference type="GO" id="GO:0005886">
    <property type="term" value="C:plasma membrane"/>
    <property type="evidence" value="ECO:0007669"/>
    <property type="project" value="TreeGrafter"/>
</dbReference>